<evidence type="ECO:0000313" key="2">
    <source>
        <dbReference type="EMBL" id="ODV88061.1"/>
    </source>
</evidence>
<evidence type="ECO:0000256" key="1">
    <source>
        <dbReference type="SAM" id="MobiDB-lite"/>
    </source>
</evidence>
<dbReference type="OrthoDB" id="5566853at2759"/>
<dbReference type="AlphaFoldDB" id="A0A1E4T8K4"/>
<gene>
    <name evidence="2" type="ORF">CANARDRAFT_26223</name>
</gene>
<dbReference type="Pfam" id="PF08649">
    <property type="entry name" value="DASH_Dad1"/>
    <property type="match status" value="1"/>
</dbReference>
<dbReference type="EMBL" id="KV453847">
    <property type="protein sequence ID" value="ODV88061.1"/>
    <property type="molecule type" value="Genomic_DNA"/>
</dbReference>
<dbReference type="InterPro" id="IPR013958">
    <property type="entry name" value="DASH_Dad1"/>
</dbReference>
<organism evidence="2 3">
    <name type="scientific">[Candida] arabinofermentans NRRL YB-2248</name>
    <dbReference type="NCBI Taxonomy" id="983967"/>
    <lineage>
        <taxon>Eukaryota</taxon>
        <taxon>Fungi</taxon>
        <taxon>Dikarya</taxon>
        <taxon>Ascomycota</taxon>
        <taxon>Saccharomycotina</taxon>
        <taxon>Pichiomycetes</taxon>
        <taxon>Pichiales</taxon>
        <taxon>Pichiaceae</taxon>
        <taxon>Ogataea</taxon>
        <taxon>Ogataea/Candida clade</taxon>
    </lineage>
</organism>
<proteinExistence type="predicted"/>
<dbReference type="GO" id="GO:0072686">
    <property type="term" value="C:mitotic spindle"/>
    <property type="evidence" value="ECO:0007669"/>
    <property type="project" value="InterPro"/>
</dbReference>
<protein>
    <submittedName>
        <fullName evidence="2">Uncharacterized protein</fullName>
    </submittedName>
</protein>
<accession>A0A1E4T8K4</accession>
<dbReference type="GO" id="GO:0042729">
    <property type="term" value="C:DASH complex"/>
    <property type="evidence" value="ECO:0007669"/>
    <property type="project" value="InterPro"/>
</dbReference>
<feature type="region of interest" description="Disordered" evidence="1">
    <location>
        <begin position="1"/>
        <end position="38"/>
    </location>
</feature>
<feature type="compositionally biased region" description="Acidic residues" evidence="1">
    <location>
        <begin position="187"/>
        <end position="201"/>
    </location>
</feature>
<feature type="compositionally biased region" description="Polar residues" evidence="1">
    <location>
        <begin position="14"/>
        <end position="33"/>
    </location>
</feature>
<dbReference type="Proteomes" id="UP000094801">
    <property type="component" value="Unassembled WGS sequence"/>
</dbReference>
<evidence type="ECO:0000313" key="3">
    <source>
        <dbReference type="Proteomes" id="UP000094801"/>
    </source>
</evidence>
<feature type="compositionally biased region" description="Basic and acidic residues" evidence="1">
    <location>
        <begin position="159"/>
        <end position="186"/>
    </location>
</feature>
<feature type="region of interest" description="Disordered" evidence="1">
    <location>
        <begin position="104"/>
        <end position="219"/>
    </location>
</feature>
<reference evidence="3" key="1">
    <citation type="submission" date="2016-04" db="EMBL/GenBank/DDBJ databases">
        <title>Comparative genomics of biotechnologically important yeasts.</title>
        <authorList>
            <consortium name="DOE Joint Genome Institute"/>
            <person name="Riley R."/>
            <person name="Haridas S."/>
            <person name="Wolfe K.H."/>
            <person name="Lopes M.R."/>
            <person name="Hittinger C.T."/>
            <person name="Goker M."/>
            <person name="Salamov A."/>
            <person name="Wisecaver J."/>
            <person name="Long T.M."/>
            <person name="Aerts A.L."/>
            <person name="Barry K."/>
            <person name="Choi C."/>
            <person name="Clum A."/>
            <person name="Coughlan A.Y."/>
            <person name="Deshpande S."/>
            <person name="Douglass A.P."/>
            <person name="Hanson S.J."/>
            <person name="Klenk H.-P."/>
            <person name="Labutti K."/>
            <person name="Lapidus A."/>
            <person name="Lindquist E."/>
            <person name="Lipzen A."/>
            <person name="Meier-Kolthoff J.P."/>
            <person name="Ohm R.A."/>
            <person name="Otillar R.P."/>
            <person name="Pangilinan J."/>
            <person name="Peng Y."/>
            <person name="Rokas A."/>
            <person name="Rosa C.A."/>
            <person name="Scheuner C."/>
            <person name="Sibirny A.A."/>
            <person name="Slot J.C."/>
            <person name="Stielow J.B."/>
            <person name="Sun H."/>
            <person name="Kurtzman C.P."/>
            <person name="Blackwell M."/>
            <person name="Grigoriev I.V."/>
            <person name="Jeffries T.W."/>
        </authorList>
    </citation>
    <scope>NUCLEOTIDE SEQUENCE [LARGE SCALE GENOMIC DNA]</scope>
    <source>
        <strain evidence="3">NRRL YB-2248</strain>
    </source>
</reference>
<feature type="compositionally biased region" description="Basic and acidic residues" evidence="1">
    <location>
        <begin position="112"/>
        <end position="131"/>
    </location>
</feature>
<name>A0A1E4T8K4_9ASCO</name>
<keyword evidence="3" id="KW-1185">Reference proteome</keyword>
<sequence length="219" mass="25149">MDSEQDITEPFPIPTSTSNKRSTQEPPSQSQSHTPRRETFNLFDKLRDAYLTQLTTLMNEVLSGFSALDQSLEDVAVISKDFVNLQNTWRSFYDPVQIEKSLRQQEEEEEEYERKQRENEIISEARSHDDLASGGGGATRSSFPISDIGVDTSIVPVEDDVHERELEREREQVQVQEHEKQESHNDDGEDGNEDGNEDDDNNKESSFQFEGRMSNIFIN</sequence>